<sequence>MSARTPDGRPSSQPLWLDVWHYVQWTTLVVACFASTFLVVHSITFHRIKRRMADFLLCVIGISDLSFSVLEALRQRADVSYVGLFDDQRAAGHRRHGVDEVSASELVMSSLSRFAFFMSLYWIANLSLLMRLGKVDDLYVRRNFLFSVVLSAVYGAMHASLAALENAVAHALNASVLLLVQVAMLVTIAYNLNVVRQSRMNDNTHGRNVIRRLTGYCVCAALFTLPFSIVLVVRRDLISFGVIAETLQYLLPITNAVLFGTSITCCCERPHDAEERLMEPSSEATCSVSVVGPLTEMVTEGPVVKIGEGSSAIVYRTQWLGITVAMKCIRIQGVSEGTEDLYLTHMSEIQTTFCDEAQLAAQLRHPNITLFITMGTYKGTMCLVNEYCSRGSLRDCLRANPLMDWATKVRLAFEAAKGLAFMHNREPIYLHRDLKASNILVTEDWTAKIADFGISRIATDFTLTTRRRATFPVDSEVSDDTHILTTFAGTWRWNAPEVMANPQECCFNRATDIYSFGMAMWEILTNGATPFGDIAFDHQVRTLVANGERPKVPPVYVSRAPAEFVEILQACWDQDPENRPTAQEVMLGLGSLSYTVSNVEQPSTRATSRAVFSDNYYQAIDSARSCIIDM</sequence>
<feature type="transmembrane region" description="Helical" evidence="7">
    <location>
        <begin position="144"/>
        <end position="164"/>
    </location>
</feature>
<dbReference type="EMBL" id="JAKCXM010000022">
    <property type="protein sequence ID" value="KAJ0407335.1"/>
    <property type="molecule type" value="Genomic_DNA"/>
</dbReference>
<dbReference type="PROSITE" id="PS00108">
    <property type="entry name" value="PROTEIN_KINASE_ST"/>
    <property type="match status" value="1"/>
</dbReference>
<evidence type="ECO:0000256" key="7">
    <source>
        <dbReference type="SAM" id="Phobius"/>
    </source>
</evidence>
<dbReference type="PROSITE" id="PS00107">
    <property type="entry name" value="PROTEIN_KINASE_ATP"/>
    <property type="match status" value="1"/>
</dbReference>
<dbReference type="InterPro" id="IPR001245">
    <property type="entry name" value="Ser-Thr/Tyr_kinase_cat_dom"/>
</dbReference>
<dbReference type="PROSITE" id="PS50011">
    <property type="entry name" value="PROTEIN_KINASE_DOM"/>
    <property type="match status" value="1"/>
</dbReference>
<gene>
    <name evidence="9" type="ORF">P43SY_004763</name>
</gene>
<dbReference type="Gene3D" id="1.10.510.10">
    <property type="entry name" value="Transferase(Phosphotransferase) domain 1"/>
    <property type="match status" value="1"/>
</dbReference>
<dbReference type="GO" id="GO:0005524">
    <property type="term" value="F:ATP binding"/>
    <property type="evidence" value="ECO:0007669"/>
    <property type="project" value="UniProtKB-UniRule"/>
</dbReference>
<evidence type="ECO:0000259" key="8">
    <source>
        <dbReference type="PROSITE" id="PS50011"/>
    </source>
</evidence>
<organism evidence="9 10">
    <name type="scientific">Pythium insidiosum</name>
    <name type="common">Pythiosis disease agent</name>
    <dbReference type="NCBI Taxonomy" id="114742"/>
    <lineage>
        <taxon>Eukaryota</taxon>
        <taxon>Sar</taxon>
        <taxon>Stramenopiles</taxon>
        <taxon>Oomycota</taxon>
        <taxon>Peronosporomycetes</taxon>
        <taxon>Pythiales</taxon>
        <taxon>Pythiaceae</taxon>
        <taxon>Pythium</taxon>
    </lineage>
</organism>
<keyword evidence="4" id="KW-0418">Kinase</keyword>
<dbReference type="Pfam" id="PF07714">
    <property type="entry name" value="PK_Tyr_Ser-Thr"/>
    <property type="match status" value="1"/>
</dbReference>
<dbReference type="PANTHER" id="PTHR44329">
    <property type="entry name" value="SERINE/THREONINE-PROTEIN KINASE TNNI3K-RELATED"/>
    <property type="match status" value="1"/>
</dbReference>
<dbReference type="InterPro" id="IPR051681">
    <property type="entry name" value="Ser/Thr_Kinases-Pseudokinases"/>
</dbReference>
<name>A0AAD5LNP5_PYTIN</name>
<feature type="transmembrane region" description="Helical" evidence="7">
    <location>
        <begin position="170"/>
        <end position="192"/>
    </location>
</feature>
<dbReference type="InterPro" id="IPR000719">
    <property type="entry name" value="Prot_kinase_dom"/>
</dbReference>
<dbReference type="SMART" id="SM00220">
    <property type="entry name" value="S_TKc"/>
    <property type="match status" value="1"/>
</dbReference>
<evidence type="ECO:0000256" key="5">
    <source>
        <dbReference type="ARBA" id="ARBA00022840"/>
    </source>
</evidence>
<dbReference type="PANTHER" id="PTHR44329:SF288">
    <property type="entry name" value="MITOGEN-ACTIVATED PROTEIN KINASE KINASE KINASE 20"/>
    <property type="match status" value="1"/>
</dbReference>
<dbReference type="PROSITE" id="PS51257">
    <property type="entry name" value="PROKAR_LIPOPROTEIN"/>
    <property type="match status" value="1"/>
</dbReference>
<comment type="caution">
    <text evidence="9">The sequence shown here is derived from an EMBL/GenBank/DDBJ whole genome shotgun (WGS) entry which is preliminary data.</text>
</comment>
<feature type="domain" description="Protein kinase" evidence="8">
    <location>
        <begin position="300"/>
        <end position="595"/>
    </location>
</feature>
<feature type="transmembrane region" description="Helical" evidence="7">
    <location>
        <begin position="52"/>
        <end position="70"/>
    </location>
</feature>
<evidence type="ECO:0000313" key="9">
    <source>
        <dbReference type="EMBL" id="KAJ0407335.1"/>
    </source>
</evidence>
<keyword evidence="7" id="KW-0812">Transmembrane</keyword>
<dbReference type="InterPro" id="IPR011009">
    <property type="entry name" value="Kinase-like_dom_sf"/>
</dbReference>
<proteinExistence type="predicted"/>
<protein>
    <recommendedName>
        <fullName evidence="8">Protein kinase domain-containing protein</fullName>
    </recommendedName>
</protein>
<keyword evidence="3 6" id="KW-0547">Nucleotide-binding</keyword>
<dbReference type="GO" id="GO:0004674">
    <property type="term" value="F:protein serine/threonine kinase activity"/>
    <property type="evidence" value="ECO:0007669"/>
    <property type="project" value="UniProtKB-KW"/>
</dbReference>
<evidence type="ECO:0000256" key="3">
    <source>
        <dbReference type="ARBA" id="ARBA00022741"/>
    </source>
</evidence>
<dbReference type="AlphaFoldDB" id="A0AAD5LNP5"/>
<dbReference type="InterPro" id="IPR008271">
    <property type="entry name" value="Ser/Thr_kinase_AS"/>
</dbReference>
<keyword evidence="7" id="KW-0472">Membrane</keyword>
<evidence type="ECO:0000256" key="6">
    <source>
        <dbReference type="PROSITE-ProRule" id="PRU10141"/>
    </source>
</evidence>
<keyword evidence="1" id="KW-0723">Serine/threonine-protein kinase</keyword>
<evidence type="ECO:0000256" key="1">
    <source>
        <dbReference type="ARBA" id="ARBA00022527"/>
    </source>
</evidence>
<evidence type="ECO:0000313" key="10">
    <source>
        <dbReference type="Proteomes" id="UP001209570"/>
    </source>
</evidence>
<evidence type="ECO:0000256" key="4">
    <source>
        <dbReference type="ARBA" id="ARBA00022777"/>
    </source>
</evidence>
<accession>A0AAD5LNP5</accession>
<dbReference type="InterPro" id="IPR017441">
    <property type="entry name" value="Protein_kinase_ATP_BS"/>
</dbReference>
<feature type="transmembrane region" description="Helical" evidence="7">
    <location>
        <begin position="114"/>
        <end position="132"/>
    </location>
</feature>
<keyword evidence="2" id="KW-0808">Transferase</keyword>
<feature type="binding site" evidence="6">
    <location>
        <position position="327"/>
    </location>
    <ligand>
        <name>ATP</name>
        <dbReference type="ChEBI" id="CHEBI:30616"/>
    </ligand>
</feature>
<feature type="transmembrane region" description="Helical" evidence="7">
    <location>
        <begin position="213"/>
        <end position="233"/>
    </location>
</feature>
<dbReference type="Proteomes" id="UP001209570">
    <property type="component" value="Unassembled WGS sequence"/>
</dbReference>
<dbReference type="SUPFAM" id="SSF56112">
    <property type="entry name" value="Protein kinase-like (PK-like)"/>
    <property type="match status" value="1"/>
</dbReference>
<feature type="transmembrane region" description="Helical" evidence="7">
    <location>
        <begin position="20"/>
        <end position="40"/>
    </location>
</feature>
<evidence type="ECO:0000256" key="2">
    <source>
        <dbReference type="ARBA" id="ARBA00022679"/>
    </source>
</evidence>
<keyword evidence="7" id="KW-1133">Transmembrane helix</keyword>
<keyword evidence="10" id="KW-1185">Reference proteome</keyword>
<keyword evidence="5 6" id="KW-0067">ATP-binding</keyword>
<reference evidence="9" key="1">
    <citation type="submission" date="2021-12" db="EMBL/GenBank/DDBJ databases">
        <title>Prjna785345.</title>
        <authorList>
            <person name="Rujirawat T."/>
            <person name="Krajaejun T."/>
        </authorList>
    </citation>
    <scope>NUCLEOTIDE SEQUENCE</scope>
    <source>
        <strain evidence="9">Pi057C3</strain>
    </source>
</reference>